<feature type="region of interest" description="Disordered" evidence="1">
    <location>
        <begin position="90"/>
        <end position="143"/>
    </location>
</feature>
<comment type="caution">
    <text evidence="2">The sequence shown here is derived from an EMBL/GenBank/DDBJ whole genome shotgun (WGS) entry which is preliminary data.</text>
</comment>
<accession>A0A839EAJ9</accession>
<evidence type="ECO:0000313" key="2">
    <source>
        <dbReference type="EMBL" id="MBA8827868.1"/>
    </source>
</evidence>
<evidence type="ECO:0000313" key="3">
    <source>
        <dbReference type="Proteomes" id="UP000569329"/>
    </source>
</evidence>
<gene>
    <name evidence="2" type="ORF">FHX42_005275</name>
</gene>
<name>A0A839EAJ9_9PSEU</name>
<proteinExistence type="predicted"/>
<reference evidence="2 3" key="1">
    <citation type="submission" date="2020-07" db="EMBL/GenBank/DDBJ databases">
        <title>Sequencing the genomes of 1000 actinobacteria strains.</title>
        <authorList>
            <person name="Klenk H.-P."/>
        </authorList>
    </citation>
    <scope>NUCLEOTIDE SEQUENCE [LARGE SCALE GENOMIC DNA]</scope>
    <source>
        <strain evidence="2 3">DSM 45975</strain>
    </source>
</reference>
<dbReference type="AlphaFoldDB" id="A0A839EAJ9"/>
<sequence length="205" mass="21691">MTTAADLLRNYLTFGNHAATAHATSNDDTHGNAVRAAVTVVTVLTELRHVDPTAADRAAARVDEVLGTDQSAYDALYSWTTDVLDGRDLTMPAGNLDTNTADTAPEPEPAGEQNPPAEPVHPWESPQPGPVSTVAAPAEPPTPAPTNAVITDTEVANALAALEQSDPETAAWIRRRYITPADQFGRNDVLAFAHRWFSGTGGNQS</sequence>
<dbReference type="EMBL" id="JACGWZ010000011">
    <property type="protein sequence ID" value="MBA8827868.1"/>
    <property type="molecule type" value="Genomic_DNA"/>
</dbReference>
<dbReference type="Proteomes" id="UP000569329">
    <property type="component" value="Unassembled WGS sequence"/>
</dbReference>
<organism evidence="2 3">
    <name type="scientific">Halosaccharopolyspora lacisalsi</name>
    <dbReference type="NCBI Taxonomy" id="1000566"/>
    <lineage>
        <taxon>Bacteria</taxon>
        <taxon>Bacillati</taxon>
        <taxon>Actinomycetota</taxon>
        <taxon>Actinomycetes</taxon>
        <taxon>Pseudonocardiales</taxon>
        <taxon>Pseudonocardiaceae</taxon>
        <taxon>Halosaccharopolyspora</taxon>
    </lineage>
</organism>
<evidence type="ECO:0000256" key="1">
    <source>
        <dbReference type="SAM" id="MobiDB-lite"/>
    </source>
</evidence>
<keyword evidence="3" id="KW-1185">Reference proteome</keyword>
<protein>
    <submittedName>
        <fullName evidence="2">Uncharacterized protein</fullName>
    </submittedName>
</protein>